<dbReference type="PANTHER" id="PTHR21538:SF23">
    <property type="entry name" value="ANILLIN"/>
    <property type="match status" value="1"/>
</dbReference>
<sequence>MFEDVSGFGAWHRRWSALQGNKLCFWKYPDEETRKEPMGIIDLKRCVTEKVGLIPRDICARPNTFELVTVRQPRRGEEDTLVSKTYNTMTSIRFKMTDPVKSGQEN</sequence>
<dbReference type="PANTHER" id="PTHR21538">
    <property type="entry name" value="ANILLIN/RHOTEKIN RTKN"/>
    <property type="match status" value="1"/>
</dbReference>
<dbReference type="GO" id="GO:0000281">
    <property type="term" value="P:mitotic cytokinesis"/>
    <property type="evidence" value="ECO:0007669"/>
    <property type="project" value="TreeGrafter"/>
</dbReference>
<dbReference type="GO" id="GO:0031106">
    <property type="term" value="P:septin ring organization"/>
    <property type="evidence" value="ECO:0007669"/>
    <property type="project" value="TreeGrafter"/>
</dbReference>
<dbReference type="SUPFAM" id="SSF50729">
    <property type="entry name" value="PH domain-like"/>
    <property type="match status" value="1"/>
</dbReference>
<name>K1PFR3_MAGGI</name>
<organism evidence="2">
    <name type="scientific">Magallana gigas</name>
    <name type="common">Pacific oyster</name>
    <name type="synonym">Crassostrea gigas</name>
    <dbReference type="NCBI Taxonomy" id="29159"/>
    <lineage>
        <taxon>Eukaryota</taxon>
        <taxon>Metazoa</taxon>
        <taxon>Spiralia</taxon>
        <taxon>Lophotrochozoa</taxon>
        <taxon>Mollusca</taxon>
        <taxon>Bivalvia</taxon>
        <taxon>Autobranchia</taxon>
        <taxon>Pteriomorphia</taxon>
        <taxon>Ostreida</taxon>
        <taxon>Ostreoidea</taxon>
        <taxon>Ostreidae</taxon>
        <taxon>Magallana</taxon>
    </lineage>
</organism>
<dbReference type="InterPro" id="IPR037840">
    <property type="entry name" value="PH_Anillin"/>
</dbReference>
<feature type="domain" description="PH" evidence="1">
    <location>
        <begin position="3"/>
        <end position="74"/>
    </location>
</feature>
<dbReference type="InterPro" id="IPR051364">
    <property type="entry name" value="Cytokinesis/Rho-signaling"/>
</dbReference>
<dbReference type="InterPro" id="IPR011993">
    <property type="entry name" value="PH-like_dom_sf"/>
</dbReference>
<dbReference type="Pfam" id="PF00169">
    <property type="entry name" value="PH"/>
    <property type="match status" value="1"/>
</dbReference>
<dbReference type="InterPro" id="IPR001849">
    <property type="entry name" value="PH_domain"/>
</dbReference>
<dbReference type="GO" id="GO:0000915">
    <property type="term" value="P:actomyosin contractile ring assembly"/>
    <property type="evidence" value="ECO:0007669"/>
    <property type="project" value="TreeGrafter"/>
</dbReference>
<dbReference type="GO" id="GO:0005826">
    <property type="term" value="C:actomyosin contractile ring"/>
    <property type="evidence" value="ECO:0007669"/>
    <property type="project" value="TreeGrafter"/>
</dbReference>
<dbReference type="Gene3D" id="2.30.29.30">
    <property type="entry name" value="Pleckstrin-homology domain (PH domain)/Phosphotyrosine-binding domain (PTB)"/>
    <property type="match status" value="1"/>
</dbReference>
<dbReference type="InParanoid" id="K1PFR3"/>
<gene>
    <name evidence="2" type="ORF">CGI_10000349</name>
</gene>
<dbReference type="AlphaFoldDB" id="K1PFR3"/>
<protein>
    <submittedName>
        <fullName evidence="2">Actin-binding protein anillin</fullName>
    </submittedName>
</protein>
<proteinExistence type="predicted"/>
<dbReference type="EMBL" id="JH822242">
    <property type="protein sequence ID" value="EKC17684.1"/>
    <property type="molecule type" value="Genomic_DNA"/>
</dbReference>
<dbReference type="HOGENOM" id="CLU_2225711_0_0_1"/>
<evidence type="ECO:0000259" key="1">
    <source>
        <dbReference type="Pfam" id="PF00169"/>
    </source>
</evidence>
<accession>K1PFR3</accession>
<evidence type="ECO:0000313" key="2">
    <source>
        <dbReference type="EMBL" id="EKC17684.1"/>
    </source>
</evidence>
<reference evidence="2" key="1">
    <citation type="journal article" date="2012" name="Nature">
        <title>The oyster genome reveals stress adaptation and complexity of shell formation.</title>
        <authorList>
            <person name="Zhang G."/>
            <person name="Fang X."/>
            <person name="Guo X."/>
            <person name="Li L."/>
            <person name="Luo R."/>
            <person name="Xu F."/>
            <person name="Yang P."/>
            <person name="Zhang L."/>
            <person name="Wang X."/>
            <person name="Qi H."/>
            <person name="Xiong Z."/>
            <person name="Que H."/>
            <person name="Xie Y."/>
            <person name="Holland P.W."/>
            <person name="Paps J."/>
            <person name="Zhu Y."/>
            <person name="Wu F."/>
            <person name="Chen Y."/>
            <person name="Wang J."/>
            <person name="Peng C."/>
            <person name="Meng J."/>
            <person name="Yang L."/>
            <person name="Liu J."/>
            <person name="Wen B."/>
            <person name="Zhang N."/>
            <person name="Huang Z."/>
            <person name="Zhu Q."/>
            <person name="Feng Y."/>
            <person name="Mount A."/>
            <person name="Hedgecock D."/>
            <person name="Xu Z."/>
            <person name="Liu Y."/>
            <person name="Domazet-Loso T."/>
            <person name="Du Y."/>
            <person name="Sun X."/>
            <person name="Zhang S."/>
            <person name="Liu B."/>
            <person name="Cheng P."/>
            <person name="Jiang X."/>
            <person name="Li J."/>
            <person name="Fan D."/>
            <person name="Wang W."/>
            <person name="Fu W."/>
            <person name="Wang T."/>
            <person name="Wang B."/>
            <person name="Zhang J."/>
            <person name="Peng Z."/>
            <person name="Li Y."/>
            <person name="Li N."/>
            <person name="Wang J."/>
            <person name="Chen M."/>
            <person name="He Y."/>
            <person name="Tan F."/>
            <person name="Song X."/>
            <person name="Zheng Q."/>
            <person name="Huang R."/>
            <person name="Yang H."/>
            <person name="Du X."/>
            <person name="Chen L."/>
            <person name="Yang M."/>
            <person name="Gaffney P.M."/>
            <person name="Wang S."/>
            <person name="Luo L."/>
            <person name="She Z."/>
            <person name="Ming Y."/>
            <person name="Huang W."/>
            <person name="Zhang S."/>
            <person name="Huang B."/>
            <person name="Zhang Y."/>
            <person name="Qu T."/>
            <person name="Ni P."/>
            <person name="Miao G."/>
            <person name="Wang J."/>
            <person name="Wang Q."/>
            <person name="Steinberg C.E."/>
            <person name="Wang H."/>
            <person name="Li N."/>
            <person name="Qian L."/>
            <person name="Zhang G."/>
            <person name="Li Y."/>
            <person name="Yang H."/>
            <person name="Liu X."/>
            <person name="Wang J."/>
            <person name="Yin Y."/>
            <person name="Wang J."/>
        </authorList>
    </citation>
    <scope>NUCLEOTIDE SEQUENCE [LARGE SCALE GENOMIC DNA]</scope>
    <source>
        <strain evidence="2">05x7-T-G4-1.051#20</strain>
    </source>
</reference>
<dbReference type="CDD" id="cd01263">
    <property type="entry name" value="PH_anillin"/>
    <property type="match status" value="1"/>
</dbReference>